<feature type="signal peptide" evidence="6">
    <location>
        <begin position="1"/>
        <end position="23"/>
    </location>
</feature>
<dbReference type="InterPro" id="IPR051792">
    <property type="entry name" value="GGT_bact"/>
</dbReference>
<comment type="caution">
    <text evidence="8">The sequence shown here is derived from an EMBL/GenBank/DDBJ whole genome shotgun (WGS) entry which is preliminary data.</text>
</comment>
<dbReference type="CDD" id="cd00118">
    <property type="entry name" value="LysM"/>
    <property type="match status" value="2"/>
</dbReference>
<feature type="compositionally biased region" description="Basic and acidic residues" evidence="5">
    <location>
        <begin position="405"/>
        <end position="419"/>
    </location>
</feature>
<dbReference type="InterPro" id="IPR018392">
    <property type="entry name" value="LysM"/>
</dbReference>
<evidence type="ECO:0000256" key="4">
    <source>
        <dbReference type="ARBA" id="ARBA00023145"/>
    </source>
</evidence>
<protein>
    <submittedName>
        <fullName evidence="8">Gamma-glutamyltransferase</fullName>
        <ecNumber evidence="8">2.3.2.2</ecNumber>
    </submittedName>
</protein>
<feature type="chain" id="PRO_5037552310" evidence="6">
    <location>
        <begin position="24"/>
        <end position="640"/>
    </location>
</feature>
<sequence>MLKKLISLCLFLNLIITGGVVHANSVSSEQDSTPSVTDLIGSQESYGVSASHPRAVEVGMKVLENGGNAADAAIAVSYTLSVVEPFASGIGGGGQMLLIPPKTNKPVVYDYRVQATSDKKRGSKKSGVPGFVKGMDAIHRDYGSKPFAELISPAIDFAEKGVEVEQLLSERLTGAIQRMPVKDLPHFYPDKKPIKPGETLKQTELAKTLTKIKENGPNAFYKGEISESFIKAVPYVDKKDLEDYEIQKPEPVTGKLKEWTVYSASPPLTGVPLVQSLKLAEKMNIAETKGDEGRFTHLMTEISRVTKNDRIKEIGDPTFNKIDVDELVSDAHIEKLVDNISPSKISTVTEDDGENVNDSNTDTTHFVIVDKEGMMISATNTLSNFFGSGKYTDGYFINNATEHQFSTKKDSPNRYEPNKRPRSSTTPTILINGERAIGIGTPGGGRIPSVLAQVLARHLYLDESFEEAVRAKRFYGKDEYLYVEDGFPEEVKDDMRNRGYKVQAKHLSVYFGGIQALEVNKKEDTIYGIADLRRGGTWDSKGKNTYTVQKGDTLWIVANKYETSIDKIKNLNKLESTDLYPGQQLKIPEPGTSNTYTVVSGDTLYKISLKLDIPMSELRLANPQIENPQWIYPGEKLNVP</sequence>
<organism evidence="8 9">
    <name type="scientific">Lederbergia citri</name>
    <dbReference type="NCBI Taxonomy" id="2833580"/>
    <lineage>
        <taxon>Bacteria</taxon>
        <taxon>Bacillati</taxon>
        <taxon>Bacillota</taxon>
        <taxon>Bacilli</taxon>
        <taxon>Bacillales</taxon>
        <taxon>Bacillaceae</taxon>
        <taxon>Lederbergia</taxon>
    </lineage>
</organism>
<accession>A0A942YHP8</accession>
<dbReference type="InterPro" id="IPR036779">
    <property type="entry name" value="LysM_dom_sf"/>
</dbReference>
<dbReference type="PRINTS" id="PR01210">
    <property type="entry name" value="GGTRANSPTASE"/>
</dbReference>
<feature type="domain" description="LysM" evidence="7">
    <location>
        <begin position="544"/>
        <end position="587"/>
    </location>
</feature>
<comment type="similarity">
    <text evidence="1">Belongs to the gamma-glutamyltransferase family.</text>
</comment>
<evidence type="ECO:0000256" key="2">
    <source>
        <dbReference type="ARBA" id="ARBA00022679"/>
    </source>
</evidence>
<dbReference type="SUPFAM" id="SSF54106">
    <property type="entry name" value="LysM domain"/>
    <property type="match status" value="2"/>
</dbReference>
<dbReference type="PROSITE" id="PS51782">
    <property type="entry name" value="LYSM"/>
    <property type="match status" value="2"/>
</dbReference>
<dbReference type="EC" id="2.3.2.2" evidence="8"/>
<evidence type="ECO:0000259" key="7">
    <source>
        <dbReference type="PROSITE" id="PS51782"/>
    </source>
</evidence>
<keyword evidence="6" id="KW-0732">Signal</keyword>
<keyword evidence="9" id="KW-1185">Reference proteome</keyword>
<dbReference type="InterPro" id="IPR029055">
    <property type="entry name" value="Ntn_hydrolases_N"/>
</dbReference>
<feature type="region of interest" description="Disordered" evidence="5">
    <location>
        <begin position="403"/>
        <end position="426"/>
    </location>
</feature>
<dbReference type="Pfam" id="PF01019">
    <property type="entry name" value="G_glu_transpept"/>
    <property type="match status" value="1"/>
</dbReference>
<dbReference type="InterPro" id="IPR043138">
    <property type="entry name" value="GGT_lsub"/>
</dbReference>
<dbReference type="Gene3D" id="3.10.350.10">
    <property type="entry name" value="LysM domain"/>
    <property type="match status" value="2"/>
</dbReference>
<dbReference type="PANTHER" id="PTHR43199:SF1">
    <property type="entry name" value="GLUTATHIONE HYDROLASE PROENZYME"/>
    <property type="match status" value="1"/>
</dbReference>
<dbReference type="GO" id="GO:0016787">
    <property type="term" value="F:hydrolase activity"/>
    <property type="evidence" value="ECO:0007669"/>
    <property type="project" value="UniProtKB-KW"/>
</dbReference>
<evidence type="ECO:0000256" key="5">
    <source>
        <dbReference type="SAM" id="MobiDB-lite"/>
    </source>
</evidence>
<dbReference type="AlphaFoldDB" id="A0A942YHP8"/>
<name>A0A942YHP8_9BACI</name>
<dbReference type="GO" id="GO:0103068">
    <property type="term" value="F:leukotriene C4 gamma-glutamyl transferase activity"/>
    <property type="evidence" value="ECO:0007669"/>
    <property type="project" value="UniProtKB-EC"/>
</dbReference>
<reference evidence="8 9" key="1">
    <citation type="submission" date="2021-05" db="EMBL/GenBank/DDBJ databases">
        <title>Novel Bacillus species.</title>
        <authorList>
            <person name="Liu G."/>
        </authorList>
    </citation>
    <scope>NUCLEOTIDE SEQUENCE [LARGE SCALE GENOMIC DNA]</scope>
    <source>
        <strain evidence="9">FJAT-49780</strain>
    </source>
</reference>
<evidence type="ECO:0000256" key="6">
    <source>
        <dbReference type="SAM" id="SignalP"/>
    </source>
</evidence>
<dbReference type="Proteomes" id="UP000681414">
    <property type="component" value="Unassembled WGS sequence"/>
</dbReference>
<evidence type="ECO:0000313" key="9">
    <source>
        <dbReference type="Proteomes" id="UP000681414"/>
    </source>
</evidence>
<dbReference type="SMART" id="SM00257">
    <property type="entry name" value="LysM"/>
    <property type="match status" value="2"/>
</dbReference>
<keyword evidence="4" id="KW-0865">Zymogen</keyword>
<dbReference type="InterPro" id="IPR043137">
    <property type="entry name" value="GGT_ssub_C"/>
</dbReference>
<dbReference type="RefSeq" id="WP_213124823.1">
    <property type="nucleotide sequence ID" value="NZ_JAGYPG010000002.1"/>
</dbReference>
<dbReference type="Gene3D" id="1.10.246.130">
    <property type="match status" value="1"/>
</dbReference>
<evidence type="ECO:0000313" key="8">
    <source>
        <dbReference type="EMBL" id="MBS4195620.1"/>
    </source>
</evidence>
<dbReference type="Gene3D" id="3.60.20.40">
    <property type="match status" value="1"/>
</dbReference>
<dbReference type="PANTHER" id="PTHR43199">
    <property type="entry name" value="GLUTATHIONE HYDROLASE"/>
    <property type="match status" value="1"/>
</dbReference>
<feature type="domain" description="LysM" evidence="7">
    <location>
        <begin position="594"/>
        <end position="639"/>
    </location>
</feature>
<keyword evidence="2 8" id="KW-0808">Transferase</keyword>
<proteinExistence type="inferred from homology"/>
<evidence type="ECO:0000256" key="1">
    <source>
        <dbReference type="ARBA" id="ARBA00009381"/>
    </source>
</evidence>
<evidence type="ECO:0000256" key="3">
    <source>
        <dbReference type="ARBA" id="ARBA00022801"/>
    </source>
</evidence>
<keyword evidence="3" id="KW-0378">Hydrolase</keyword>
<dbReference type="Pfam" id="PF01476">
    <property type="entry name" value="LysM"/>
    <property type="match status" value="2"/>
</dbReference>
<dbReference type="SUPFAM" id="SSF56235">
    <property type="entry name" value="N-terminal nucleophile aminohydrolases (Ntn hydrolases)"/>
    <property type="match status" value="1"/>
</dbReference>
<dbReference type="EMBL" id="JAGYPG010000002">
    <property type="protein sequence ID" value="MBS4195620.1"/>
    <property type="molecule type" value="Genomic_DNA"/>
</dbReference>
<gene>
    <name evidence="8" type="ORF">KHA97_11180</name>
</gene>
<keyword evidence="8" id="KW-0012">Acyltransferase</keyword>